<evidence type="ECO:0000313" key="2">
    <source>
        <dbReference type="Proteomes" id="UP001251524"/>
    </source>
</evidence>
<dbReference type="Pfam" id="PF12710">
    <property type="entry name" value="HAD"/>
    <property type="match status" value="1"/>
</dbReference>
<dbReference type="SUPFAM" id="SSF56784">
    <property type="entry name" value="HAD-like"/>
    <property type="match status" value="1"/>
</dbReference>
<proteinExistence type="predicted"/>
<gene>
    <name evidence="1" type="ORF">J2X06_003473</name>
</gene>
<dbReference type="InterPro" id="IPR050582">
    <property type="entry name" value="HAD-like_SerB"/>
</dbReference>
<dbReference type="CDD" id="cd02612">
    <property type="entry name" value="HAD_PGPPase"/>
    <property type="match status" value="1"/>
</dbReference>
<dbReference type="Proteomes" id="UP001251524">
    <property type="component" value="Unassembled WGS sequence"/>
</dbReference>
<keyword evidence="2" id="KW-1185">Reference proteome</keyword>
<protein>
    <submittedName>
        <fullName evidence="1">HAD superfamily hydrolase (TIGR01490 family)</fullName>
    </submittedName>
</protein>
<evidence type="ECO:0000313" key="1">
    <source>
        <dbReference type="EMBL" id="MDR7136247.1"/>
    </source>
</evidence>
<dbReference type="EMBL" id="JAVDVY010000004">
    <property type="protein sequence ID" value="MDR7136247.1"/>
    <property type="molecule type" value="Genomic_DNA"/>
</dbReference>
<organism evidence="1 2">
    <name type="scientific">Lysobacter niastensis</name>
    <dbReference type="NCBI Taxonomy" id="380629"/>
    <lineage>
        <taxon>Bacteria</taxon>
        <taxon>Pseudomonadati</taxon>
        <taxon>Pseudomonadota</taxon>
        <taxon>Gammaproteobacteria</taxon>
        <taxon>Lysobacterales</taxon>
        <taxon>Lysobacteraceae</taxon>
        <taxon>Lysobacter</taxon>
    </lineage>
</organism>
<dbReference type="GO" id="GO:0016787">
    <property type="term" value="F:hydrolase activity"/>
    <property type="evidence" value="ECO:0007669"/>
    <property type="project" value="UniProtKB-KW"/>
</dbReference>
<dbReference type="InterPro" id="IPR023214">
    <property type="entry name" value="HAD_sf"/>
</dbReference>
<dbReference type="InterPro" id="IPR036412">
    <property type="entry name" value="HAD-like_sf"/>
</dbReference>
<dbReference type="PANTHER" id="PTHR43344">
    <property type="entry name" value="PHOSPHOSERINE PHOSPHATASE"/>
    <property type="match status" value="1"/>
</dbReference>
<name>A0ABU1WFT4_9GAMM</name>
<sequence length="199" mass="22420">MNLALFDFDGTITTREMLPDFIRQAIPPRRLAVGKVLLAPLVIGYRLGVVSGTVVRAAIVRFGFTGMPLAMLEAQGVSFAASALPPVMRAEALARIDWHKRQGDTVVVVSGAFDVYLRHWCREHRLALICSTLEHRNGVMTGRYLGRQCVLEEKAQRVRAAYDLSRYGRIYAYGDTKEDLGLLALAHERYYRWQPMPPD</sequence>
<dbReference type="Gene3D" id="1.20.1440.100">
    <property type="entry name" value="SG protein - dephosphorylation function"/>
    <property type="match status" value="1"/>
</dbReference>
<dbReference type="NCBIfam" id="TIGR01490">
    <property type="entry name" value="HAD-SF-IB-hyp1"/>
    <property type="match status" value="1"/>
</dbReference>
<dbReference type="InterPro" id="IPR006385">
    <property type="entry name" value="HAD_hydro_SerB1"/>
</dbReference>
<reference evidence="1 2" key="1">
    <citation type="submission" date="2023-07" db="EMBL/GenBank/DDBJ databases">
        <title>Sorghum-associated microbial communities from plants grown in Nebraska, USA.</title>
        <authorList>
            <person name="Schachtman D."/>
        </authorList>
    </citation>
    <scope>NUCLEOTIDE SEQUENCE [LARGE SCALE GENOMIC DNA]</scope>
    <source>
        <strain evidence="1 2">BE198</strain>
    </source>
</reference>
<dbReference type="RefSeq" id="WP_310064568.1">
    <property type="nucleotide sequence ID" value="NZ_JAVDVY010000004.1"/>
</dbReference>
<accession>A0ABU1WFT4</accession>
<dbReference type="PANTHER" id="PTHR43344:SF14">
    <property type="entry name" value="HAD-IB FAMILY HYDROLASE"/>
    <property type="match status" value="1"/>
</dbReference>
<dbReference type="Gene3D" id="3.40.50.1000">
    <property type="entry name" value="HAD superfamily/HAD-like"/>
    <property type="match status" value="1"/>
</dbReference>
<comment type="caution">
    <text evidence="1">The sequence shown here is derived from an EMBL/GenBank/DDBJ whole genome shotgun (WGS) entry which is preliminary data.</text>
</comment>
<keyword evidence="1" id="KW-0378">Hydrolase</keyword>
<dbReference type="NCBIfam" id="TIGR01488">
    <property type="entry name" value="HAD-SF-IB"/>
    <property type="match status" value="1"/>
</dbReference>